<evidence type="ECO:0000313" key="2">
    <source>
        <dbReference type="EMBL" id="THV13855.1"/>
    </source>
</evidence>
<dbReference type="RefSeq" id="WP_136558545.1">
    <property type="nucleotide sequence ID" value="NZ_STGT01000003.1"/>
</dbReference>
<comment type="caution">
    <text evidence="2">The sequence shown here is derived from an EMBL/GenBank/DDBJ whole genome shotgun (WGS) entry which is preliminary data.</text>
</comment>
<sequence>MAHMPDNLVSNTIASRQARGVVYVGLAFLAHCVIWAAIPAPFALAFSAALILVERLAGELADTILGAVAARDEVASKIMDTRPSAGFRDELKFELFGPSAAIGLAVLAAVAGLLLKPWLATGLQWLGA</sequence>
<evidence type="ECO:0000313" key="3">
    <source>
        <dbReference type="Proteomes" id="UP000309667"/>
    </source>
</evidence>
<keyword evidence="1" id="KW-1133">Transmembrane helix</keyword>
<organism evidence="2 3">
    <name type="scientific">Rhizobium rhizophilum</name>
    <dbReference type="NCBI Taxonomy" id="1850373"/>
    <lineage>
        <taxon>Bacteria</taxon>
        <taxon>Pseudomonadati</taxon>
        <taxon>Pseudomonadota</taxon>
        <taxon>Alphaproteobacteria</taxon>
        <taxon>Hyphomicrobiales</taxon>
        <taxon>Rhizobiaceae</taxon>
        <taxon>Rhizobium/Agrobacterium group</taxon>
        <taxon>Rhizobium</taxon>
    </lineage>
</organism>
<dbReference type="EMBL" id="STGT01000003">
    <property type="protein sequence ID" value="THV13855.1"/>
    <property type="molecule type" value="Genomic_DNA"/>
</dbReference>
<reference evidence="2 3" key="1">
    <citation type="submission" date="2019-04" db="EMBL/GenBank/DDBJ databases">
        <title>Genome sequence of strain 7209-2.</title>
        <authorList>
            <person name="Gao J."/>
            <person name="Sun J."/>
        </authorList>
    </citation>
    <scope>NUCLEOTIDE SEQUENCE [LARGE SCALE GENOMIC DNA]</scope>
    <source>
        <strain evidence="2 3">7209-2</strain>
    </source>
</reference>
<keyword evidence="3" id="KW-1185">Reference proteome</keyword>
<evidence type="ECO:0000256" key="1">
    <source>
        <dbReference type="SAM" id="Phobius"/>
    </source>
</evidence>
<protein>
    <recommendedName>
        <fullName evidence="4">MFS transporter</fullName>
    </recommendedName>
</protein>
<feature type="transmembrane region" description="Helical" evidence="1">
    <location>
        <begin position="21"/>
        <end position="53"/>
    </location>
</feature>
<proteinExistence type="predicted"/>
<feature type="transmembrane region" description="Helical" evidence="1">
    <location>
        <begin position="95"/>
        <end position="115"/>
    </location>
</feature>
<accession>A0ABY2QTD9</accession>
<gene>
    <name evidence="2" type="ORF">E9677_13220</name>
</gene>
<dbReference type="Proteomes" id="UP000309667">
    <property type="component" value="Unassembled WGS sequence"/>
</dbReference>
<evidence type="ECO:0008006" key="4">
    <source>
        <dbReference type="Google" id="ProtNLM"/>
    </source>
</evidence>
<keyword evidence="1" id="KW-0812">Transmembrane</keyword>
<keyword evidence="1" id="KW-0472">Membrane</keyword>
<name>A0ABY2QTD9_9HYPH</name>